<feature type="transmembrane region" description="Helical" evidence="1">
    <location>
        <begin position="226"/>
        <end position="245"/>
    </location>
</feature>
<evidence type="ECO:0000256" key="1">
    <source>
        <dbReference type="SAM" id="Phobius"/>
    </source>
</evidence>
<name>A0A0N5CAA3_STREA</name>
<reference evidence="3" key="1">
    <citation type="submission" date="2017-02" db="UniProtKB">
        <authorList>
            <consortium name="WormBaseParasite"/>
        </authorList>
    </citation>
    <scope>IDENTIFICATION</scope>
</reference>
<dbReference type="AlphaFoldDB" id="A0A0N5CAA3"/>
<feature type="transmembrane region" description="Helical" evidence="1">
    <location>
        <begin position="83"/>
        <end position="101"/>
    </location>
</feature>
<feature type="transmembrane region" description="Helical" evidence="1">
    <location>
        <begin position="7"/>
        <end position="26"/>
    </location>
</feature>
<dbReference type="WBParaSite" id="SPAL_0001482600.1">
    <property type="protein sequence ID" value="SPAL_0001482600.1"/>
    <property type="gene ID" value="SPAL_0001482600"/>
</dbReference>
<keyword evidence="1" id="KW-1133">Transmembrane helix</keyword>
<sequence length="384" mass="45079">MLMTGFVGAYLILVMVKIFHYIRPYFYVNFLKKDLESHFDNYPGSSMVNKTYSLLVWTIMHTFKETRIEIAIEETVFRSMNKLTCIIGFVIMINTFFNILFKIKTRKIKRIPFSHKLSPISIASCFTGITILILIVASSIFTYNSMNGISDVIHKMEQEKLAYLHICKFSNSLNQGYIGISIYAYTSIVFAVLYTILTISFFLYYKLEKRSANDKKVFADIENLKVTVYTLVGGYLVYIAAHGFLDYKNTRALLESDNIGKNGENRTFEISENAMQYQVLSLIQLLNPIIQPVLVILRLVELRKQHCIYWNRFWEVGLFANINNMLWYPIVNIYIFLKLFNYKEYRNKMKELSNKKINKSVVLEKKFPKYPSFRMSLNKPVRTY</sequence>
<dbReference type="Proteomes" id="UP000046392">
    <property type="component" value="Unplaced"/>
</dbReference>
<keyword evidence="1" id="KW-0812">Transmembrane</keyword>
<keyword evidence="1" id="KW-0472">Membrane</keyword>
<feature type="transmembrane region" description="Helical" evidence="1">
    <location>
        <begin position="182"/>
        <end position="205"/>
    </location>
</feature>
<evidence type="ECO:0000313" key="2">
    <source>
        <dbReference type="Proteomes" id="UP000046392"/>
    </source>
</evidence>
<proteinExistence type="predicted"/>
<protein>
    <submittedName>
        <fullName evidence="3">G_PROTEIN_RECEP_F1_2 domain-containing protein</fullName>
    </submittedName>
</protein>
<organism evidence="2 3">
    <name type="scientific">Strongyloides papillosus</name>
    <name type="common">Intestinal threadworm</name>
    <dbReference type="NCBI Taxonomy" id="174720"/>
    <lineage>
        <taxon>Eukaryota</taxon>
        <taxon>Metazoa</taxon>
        <taxon>Ecdysozoa</taxon>
        <taxon>Nematoda</taxon>
        <taxon>Chromadorea</taxon>
        <taxon>Rhabditida</taxon>
        <taxon>Tylenchina</taxon>
        <taxon>Panagrolaimomorpha</taxon>
        <taxon>Strongyloidoidea</taxon>
        <taxon>Strongyloididae</taxon>
        <taxon>Strongyloides</taxon>
    </lineage>
</organism>
<evidence type="ECO:0000313" key="3">
    <source>
        <dbReference type="WBParaSite" id="SPAL_0001482600.1"/>
    </source>
</evidence>
<keyword evidence="2" id="KW-1185">Reference proteome</keyword>
<accession>A0A0N5CAA3</accession>
<feature type="transmembrane region" description="Helical" evidence="1">
    <location>
        <begin position="122"/>
        <end position="143"/>
    </location>
</feature>
<feature type="transmembrane region" description="Helical" evidence="1">
    <location>
        <begin position="325"/>
        <end position="342"/>
    </location>
</feature>